<evidence type="ECO:0000256" key="2">
    <source>
        <dbReference type="ARBA" id="ARBA00023186"/>
    </source>
</evidence>
<dbReference type="AlphaFoldDB" id="A0AAF0E754"/>
<dbReference type="GO" id="GO:0007021">
    <property type="term" value="P:tubulin complex assembly"/>
    <property type="evidence" value="ECO:0007669"/>
    <property type="project" value="UniProtKB-UniRule"/>
</dbReference>
<proteinExistence type="inferred from homology"/>
<dbReference type="InterPro" id="IPR036126">
    <property type="entry name" value="TBCA_sf"/>
</dbReference>
<comment type="similarity">
    <text evidence="1 3">Belongs to the TBCA family.</text>
</comment>
<evidence type="ECO:0000256" key="3">
    <source>
        <dbReference type="RuleBase" id="RU364030"/>
    </source>
</evidence>
<evidence type="ECO:0000313" key="5">
    <source>
        <dbReference type="Proteomes" id="UP001214603"/>
    </source>
</evidence>
<dbReference type="GO" id="GO:0007023">
    <property type="term" value="P:post-chaperonin tubulin folding pathway"/>
    <property type="evidence" value="ECO:0007669"/>
    <property type="project" value="UniProtKB-UniRule"/>
</dbReference>
<dbReference type="Gene3D" id="1.20.58.90">
    <property type="match status" value="1"/>
</dbReference>
<keyword evidence="3" id="KW-0493">Microtubule</keyword>
<evidence type="ECO:0000256" key="1">
    <source>
        <dbReference type="ARBA" id="ARBA00006806"/>
    </source>
</evidence>
<sequence length="66" mass="7933">MYKQEAKEQEAVVQKYLADQRESHEVRKQVRRILMQEEILKDCAQMIPDTRRRLNDGMSDLDSYMS</sequence>
<dbReference type="EMBL" id="CP119940">
    <property type="protein sequence ID" value="WFD04183.1"/>
    <property type="molecule type" value="Genomic_DNA"/>
</dbReference>
<gene>
    <name evidence="4" type="ORF">MOBT1_002888</name>
</gene>
<dbReference type="InterPro" id="IPR004226">
    <property type="entry name" value="TBCA"/>
</dbReference>
<name>A0AAF0E754_9BASI</name>
<organism evidence="4 5">
    <name type="scientific">Malassezia obtusa</name>
    <dbReference type="NCBI Taxonomy" id="76774"/>
    <lineage>
        <taxon>Eukaryota</taxon>
        <taxon>Fungi</taxon>
        <taxon>Dikarya</taxon>
        <taxon>Basidiomycota</taxon>
        <taxon>Ustilaginomycotina</taxon>
        <taxon>Malasseziomycetes</taxon>
        <taxon>Malasseziales</taxon>
        <taxon>Malasseziaceae</taxon>
        <taxon>Malassezia</taxon>
    </lineage>
</organism>
<keyword evidence="3" id="KW-0206">Cytoskeleton</keyword>
<evidence type="ECO:0000313" key="4">
    <source>
        <dbReference type="EMBL" id="WFD04183.1"/>
    </source>
</evidence>
<dbReference type="SUPFAM" id="SSF46988">
    <property type="entry name" value="Tubulin chaperone cofactor A"/>
    <property type="match status" value="1"/>
</dbReference>
<dbReference type="Proteomes" id="UP001214603">
    <property type="component" value="Chromosome 7"/>
</dbReference>
<accession>A0AAF0E754</accession>
<comment type="subunit">
    <text evidence="3">Supercomplex made of cofactors A to E. Cofactors A and D function by capturing and stabilizing tubulin in a quasi-native conformation. Cofactor E binds to the cofactor D-tubulin complex; interaction with cofactor C then causes the release of tubulin polypeptides that are committed to the native state.</text>
</comment>
<reference evidence="4" key="1">
    <citation type="submission" date="2023-03" db="EMBL/GenBank/DDBJ databases">
        <title>Mating type loci evolution in Malassezia.</title>
        <authorList>
            <person name="Coelho M.A."/>
        </authorList>
    </citation>
    <scope>NUCLEOTIDE SEQUENCE</scope>
    <source>
        <strain evidence="4">CBS 7876</strain>
    </source>
</reference>
<dbReference type="Pfam" id="PF02970">
    <property type="entry name" value="TBCA"/>
    <property type="match status" value="1"/>
</dbReference>
<keyword evidence="2 3" id="KW-0143">Chaperone</keyword>
<comment type="subcellular location">
    <subcellularLocation>
        <location evidence="3">Cytoplasm</location>
        <location evidence="3">Cytoskeleton</location>
    </subcellularLocation>
</comment>
<dbReference type="GO" id="GO:0048487">
    <property type="term" value="F:beta-tubulin binding"/>
    <property type="evidence" value="ECO:0007669"/>
    <property type="project" value="InterPro"/>
</dbReference>
<keyword evidence="5" id="KW-1185">Reference proteome</keyword>
<protein>
    <recommendedName>
        <fullName evidence="3">Tubulin-specific chaperone A</fullName>
    </recommendedName>
</protein>
<keyword evidence="3" id="KW-0963">Cytoplasm</keyword>
<dbReference type="GO" id="GO:0005874">
    <property type="term" value="C:microtubule"/>
    <property type="evidence" value="ECO:0007669"/>
    <property type="project" value="UniProtKB-KW"/>
</dbReference>